<dbReference type="EMBL" id="JANIEX010000149">
    <property type="protein sequence ID" value="KAJ3572266.1"/>
    <property type="molecule type" value="Genomic_DNA"/>
</dbReference>
<dbReference type="InterPro" id="IPR026992">
    <property type="entry name" value="DIOX_N"/>
</dbReference>
<dbReference type="SUPFAM" id="SSF51197">
    <property type="entry name" value="Clavaminate synthase-like"/>
    <property type="match status" value="1"/>
</dbReference>
<dbReference type="PRINTS" id="PR00682">
    <property type="entry name" value="IPNSYNTHASE"/>
</dbReference>
<dbReference type="InterPro" id="IPR027443">
    <property type="entry name" value="IPNS-like_sf"/>
</dbReference>
<dbReference type="InterPro" id="IPR044861">
    <property type="entry name" value="IPNS-like_FE2OG_OXY"/>
</dbReference>
<dbReference type="Pfam" id="PF03171">
    <property type="entry name" value="2OG-FeII_Oxy"/>
    <property type="match status" value="1"/>
</dbReference>
<accession>A0AAD5VWY4</accession>
<evidence type="ECO:0000259" key="2">
    <source>
        <dbReference type="PROSITE" id="PS51471"/>
    </source>
</evidence>
<dbReference type="PANTHER" id="PTHR47990">
    <property type="entry name" value="2-OXOGLUTARATE (2OG) AND FE(II)-DEPENDENT OXYGENASE SUPERFAMILY PROTEIN-RELATED"/>
    <property type="match status" value="1"/>
</dbReference>
<organism evidence="3 4">
    <name type="scientific">Leucocoprinus birnbaumii</name>
    <dbReference type="NCBI Taxonomy" id="56174"/>
    <lineage>
        <taxon>Eukaryota</taxon>
        <taxon>Fungi</taxon>
        <taxon>Dikarya</taxon>
        <taxon>Basidiomycota</taxon>
        <taxon>Agaricomycotina</taxon>
        <taxon>Agaricomycetes</taxon>
        <taxon>Agaricomycetidae</taxon>
        <taxon>Agaricales</taxon>
        <taxon>Agaricineae</taxon>
        <taxon>Agaricaceae</taxon>
        <taxon>Leucocoprinus</taxon>
    </lineage>
</organism>
<gene>
    <name evidence="3" type="ORF">NP233_g3195</name>
</gene>
<protein>
    <recommendedName>
        <fullName evidence="2">Fe2OG dioxygenase domain-containing protein</fullName>
    </recommendedName>
</protein>
<dbReference type="GO" id="GO:0016491">
    <property type="term" value="F:oxidoreductase activity"/>
    <property type="evidence" value="ECO:0007669"/>
    <property type="project" value="UniProtKB-KW"/>
</dbReference>
<dbReference type="Pfam" id="PF14226">
    <property type="entry name" value="DIOX_N"/>
    <property type="match status" value="1"/>
</dbReference>
<keyword evidence="1" id="KW-0560">Oxidoreductase</keyword>
<proteinExistence type="inferred from homology"/>
<evidence type="ECO:0000313" key="4">
    <source>
        <dbReference type="Proteomes" id="UP001213000"/>
    </source>
</evidence>
<evidence type="ECO:0000313" key="3">
    <source>
        <dbReference type="EMBL" id="KAJ3572266.1"/>
    </source>
</evidence>
<dbReference type="Gene3D" id="2.60.120.330">
    <property type="entry name" value="B-lactam Antibiotic, Isopenicillin N Synthase, Chain"/>
    <property type="match status" value="1"/>
</dbReference>
<name>A0AAD5VWY4_9AGAR</name>
<reference evidence="3" key="1">
    <citation type="submission" date="2022-07" db="EMBL/GenBank/DDBJ databases">
        <title>Genome Sequence of Leucocoprinus birnbaumii.</title>
        <authorList>
            <person name="Buettner E."/>
        </authorList>
    </citation>
    <scope>NUCLEOTIDE SEQUENCE</scope>
    <source>
        <strain evidence="3">VT141</strain>
    </source>
</reference>
<dbReference type="PROSITE" id="PS51471">
    <property type="entry name" value="FE2OG_OXY"/>
    <property type="match status" value="1"/>
</dbReference>
<dbReference type="GO" id="GO:0046872">
    <property type="term" value="F:metal ion binding"/>
    <property type="evidence" value="ECO:0007669"/>
    <property type="project" value="UniProtKB-KW"/>
</dbReference>
<comment type="similarity">
    <text evidence="1">Belongs to the iron/ascorbate-dependent oxidoreductase family.</text>
</comment>
<dbReference type="AlphaFoldDB" id="A0AAD5VWY4"/>
<dbReference type="InterPro" id="IPR005123">
    <property type="entry name" value="Oxoglu/Fe-dep_dioxygenase_dom"/>
</dbReference>
<keyword evidence="1" id="KW-0479">Metal-binding</keyword>
<sequence length="364" mass="42345">MTIPDVPVYNHAPVTKEDLDWADLATIDMSNADTFEGRQALVKQVHDALKNEGFLYVVNHGLTQEQTERMFNLSDYAVENVTEEEKSRYVSKIREEGTYNGYKPRKLWHISNGVHDEIEQYNMNFRDILTKEHPQPLRPFVSEIDAFMKEAHSRIFNNLMRIIAMSLGLDEEHFIKMHDHSAHAETFLRFVKYFPHSEDDEEKSQNVWLKGHTDANSLTLLFSQPVSALQVMTKDGKWKWVKHVENAIVVNIGDSMEFFTGRYYQATIHRVRQPPADQRGFSRVGLIYFVMPHDEEDLHPVVESPLVKQMDLTKMRFIGGKVPRMEEYRRTRIAGYGNTQPKRAGAREDIEEEDFGGVVVQHYN</sequence>
<keyword evidence="1" id="KW-0408">Iron</keyword>
<feature type="domain" description="Fe2OG dioxygenase" evidence="2">
    <location>
        <begin position="183"/>
        <end position="292"/>
    </location>
</feature>
<dbReference type="Proteomes" id="UP001213000">
    <property type="component" value="Unassembled WGS sequence"/>
</dbReference>
<comment type="caution">
    <text evidence="3">The sequence shown here is derived from an EMBL/GenBank/DDBJ whole genome shotgun (WGS) entry which is preliminary data.</text>
</comment>
<keyword evidence="4" id="KW-1185">Reference proteome</keyword>
<evidence type="ECO:0000256" key="1">
    <source>
        <dbReference type="RuleBase" id="RU003682"/>
    </source>
</evidence>
<dbReference type="InterPro" id="IPR050231">
    <property type="entry name" value="Iron_ascorbate_oxido_reductase"/>
</dbReference>